<accession>A0AAD7YXP2</accession>
<organism evidence="7 8">
    <name type="scientific">Mythimna separata</name>
    <name type="common">Oriental armyworm</name>
    <name type="synonym">Pseudaletia separata</name>
    <dbReference type="NCBI Taxonomy" id="271217"/>
    <lineage>
        <taxon>Eukaryota</taxon>
        <taxon>Metazoa</taxon>
        <taxon>Ecdysozoa</taxon>
        <taxon>Arthropoda</taxon>
        <taxon>Hexapoda</taxon>
        <taxon>Insecta</taxon>
        <taxon>Pterygota</taxon>
        <taxon>Neoptera</taxon>
        <taxon>Endopterygota</taxon>
        <taxon>Lepidoptera</taxon>
        <taxon>Glossata</taxon>
        <taxon>Ditrysia</taxon>
        <taxon>Noctuoidea</taxon>
        <taxon>Noctuidae</taxon>
        <taxon>Noctuinae</taxon>
        <taxon>Hadenini</taxon>
        <taxon>Mythimna</taxon>
    </lineage>
</organism>
<comment type="caution">
    <text evidence="7">The sequence shown here is derived from an EMBL/GenBank/DDBJ whole genome shotgun (WGS) entry which is preliminary data.</text>
</comment>
<comment type="similarity">
    <text evidence="2 5">Belongs to the GMC oxidoreductase family.</text>
</comment>
<dbReference type="EMBL" id="JARGEI010000006">
    <property type="protein sequence ID" value="KAJ8730239.1"/>
    <property type="molecule type" value="Genomic_DNA"/>
</dbReference>
<evidence type="ECO:0000256" key="2">
    <source>
        <dbReference type="ARBA" id="ARBA00010790"/>
    </source>
</evidence>
<comment type="cofactor">
    <cofactor evidence="1">
        <name>FAD</name>
        <dbReference type="ChEBI" id="CHEBI:57692"/>
    </cofactor>
</comment>
<dbReference type="InterPro" id="IPR036188">
    <property type="entry name" value="FAD/NAD-bd_sf"/>
</dbReference>
<protein>
    <recommendedName>
        <fullName evidence="6">Glucose-methanol-choline oxidoreductase N-terminal domain-containing protein</fullName>
    </recommendedName>
</protein>
<keyword evidence="3 5" id="KW-0285">Flavoprotein</keyword>
<dbReference type="GO" id="GO:0050660">
    <property type="term" value="F:flavin adenine dinucleotide binding"/>
    <property type="evidence" value="ECO:0007669"/>
    <property type="project" value="InterPro"/>
</dbReference>
<evidence type="ECO:0000313" key="8">
    <source>
        <dbReference type="Proteomes" id="UP001231518"/>
    </source>
</evidence>
<evidence type="ECO:0000259" key="6">
    <source>
        <dbReference type="PROSITE" id="PS00623"/>
    </source>
</evidence>
<evidence type="ECO:0000313" key="7">
    <source>
        <dbReference type="EMBL" id="KAJ8730239.1"/>
    </source>
</evidence>
<sequence>MTSTDFCIPTTTTGAAPNNFLSSIQFFVTAQCLIQTKDWPPETELEDLEAFDFIIVGAGTAGSIMANRLSEIENWKVLLLEAGGNPPIESEIPRFAHNAFGPKFDWQYTTVNNGVTNQAHKYGKVPWPRGKMLGGSGSMNVMAYAQGHPHDYQSWFDEGNIEWHPDIVLKNISQQRTSKL</sequence>
<feature type="domain" description="Glucose-methanol-choline oxidoreductase N-terminal" evidence="6">
    <location>
        <begin position="130"/>
        <end position="153"/>
    </location>
</feature>
<dbReference type="Gene3D" id="3.50.50.60">
    <property type="entry name" value="FAD/NAD(P)-binding domain"/>
    <property type="match status" value="1"/>
</dbReference>
<evidence type="ECO:0000256" key="5">
    <source>
        <dbReference type="RuleBase" id="RU003968"/>
    </source>
</evidence>
<dbReference type="Pfam" id="PF00732">
    <property type="entry name" value="GMC_oxred_N"/>
    <property type="match status" value="1"/>
</dbReference>
<name>A0AAD7YXP2_MYTSE</name>
<evidence type="ECO:0000256" key="3">
    <source>
        <dbReference type="ARBA" id="ARBA00022630"/>
    </source>
</evidence>
<dbReference type="PANTHER" id="PTHR11552">
    <property type="entry name" value="GLUCOSE-METHANOL-CHOLINE GMC OXIDOREDUCTASE"/>
    <property type="match status" value="1"/>
</dbReference>
<proteinExistence type="inferred from homology"/>
<reference evidence="7" key="1">
    <citation type="submission" date="2023-03" db="EMBL/GenBank/DDBJ databases">
        <title>Chromosome-level genomes of two armyworms, Mythimna separata and Mythimna loreyi, provide insights into the biosynthesis and reception of sex pheromones.</title>
        <authorList>
            <person name="Zhao H."/>
        </authorList>
    </citation>
    <scope>NUCLEOTIDE SEQUENCE</scope>
    <source>
        <strain evidence="7">BeijingLab</strain>
        <tissue evidence="7">Pupa</tissue>
    </source>
</reference>
<dbReference type="AlphaFoldDB" id="A0AAD7YXP2"/>
<dbReference type="PROSITE" id="PS00623">
    <property type="entry name" value="GMC_OXRED_1"/>
    <property type="match status" value="1"/>
</dbReference>
<evidence type="ECO:0000256" key="4">
    <source>
        <dbReference type="ARBA" id="ARBA00022827"/>
    </source>
</evidence>
<dbReference type="SUPFAM" id="SSF51905">
    <property type="entry name" value="FAD/NAD(P)-binding domain"/>
    <property type="match status" value="1"/>
</dbReference>
<evidence type="ECO:0000256" key="1">
    <source>
        <dbReference type="ARBA" id="ARBA00001974"/>
    </source>
</evidence>
<gene>
    <name evidence="7" type="ORF">PYW07_017277</name>
</gene>
<dbReference type="Gene3D" id="3.30.560.10">
    <property type="entry name" value="Glucose Oxidase, domain 3"/>
    <property type="match status" value="1"/>
</dbReference>
<dbReference type="GO" id="GO:0016614">
    <property type="term" value="F:oxidoreductase activity, acting on CH-OH group of donors"/>
    <property type="evidence" value="ECO:0007669"/>
    <property type="project" value="InterPro"/>
</dbReference>
<dbReference type="InterPro" id="IPR000172">
    <property type="entry name" value="GMC_OxRdtase_N"/>
</dbReference>
<dbReference type="Proteomes" id="UP001231518">
    <property type="component" value="Chromosome 9"/>
</dbReference>
<keyword evidence="8" id="KW-1185">Reference proteome</keyword>
<keyword evidence="4 5" id="KW-0274">FAD</keyword>
<dbReference type="InterPro" id="IPR012132">
    <property type="entry name" value="GMC_OxRdtase"/>
</dbReference>
<dbReference type="PANTHER" id="PTHR11552:SF147">
    <property type="entry name" value="CHOLINE DEHYDROGENASE, MITOCHONDRIAL"/>
    <property type="match status" value="1"/>
</dbReference>